<evidence type="ECO:0000256" key="3">
    <source>
        <dbReference type="ARBA" id="ARBA00023163"/>
    </source>
</evidence>
<comment type="caution">
    <text evidence="5">The sequence shown here is derived from an EMBL/GenBank/DDBJ whole genome shotgun (WGS) entry which is preliminary data.</text>
</comment>
<gene>
    <name evidence="5" type="ORF">LKD31_10675</name>
</gene>
<dbReference type="InterPro" id="IPR059106">
    <property type="entry name" value="WHD_MalT"/>
</dbReference>
<evidence type="ECO:0000256" key="1">
    <source>
        <dbReference type="ARBA" id="ARBA00023015"/>
    </source>
</evidence>
<reference evidence="5" key="1">
    <citation type="submission" date="2021-10" db="EMBL/GenBank/DDBJ databases">
        <title>Anaerobic single-cell dispensing facilitates the cultivation of human gut bacteria.</title>
        <authorList>
            <person name="Afrizal A."/>
        </authorList>
    </citation>
    <scope>NUCLEOTIDE SEQUENCE</scope>
    <source>
        <strain evidence="5">CLA-AA-H250</strain>
    </source>
</reference>
<name>A0AAE3DJ97_9FIRM</name>
<protein>
    <submittedName>
        <fullName evidence="5">LuxR C-terminal-related transcriptional regulator</fullName>
    </submittedName>
</protein>
<evidence type="ECO:0000256" key="2">
    <source>
        <dbReference type="ARBA" id="ARBA00023125"/>
    </source>
</evidence>
<dbReference type="PROSITE" id="PS50043">
    <property type="entry name" value="HTH_LUXR_2"/>
    <property type="match status" value="1"/>
</dbReference>
<keyword evidence="6" id="KW-1185">Reference proteome</keyword>
<dbReference type="Gene3D" id="1.10.10.10">
    <property type="entry name" value="Winged helix-like DNA-binding domain superfamily/Winged helix DNA-binding domain"/>
    <property type="match status" value="1"/>
</dbReference>
<dbReference type="SUPFAM" id="SSF46894">
    <property type="entry name" value="C-terminal effector domain of the bipartite response regulators"/>
    <property type="match status" value="1"/>
</dbReference>
<evidence type="ECO:0000259" key="4">
    <source>
        <dbReference type="PROSITE" id="PS50043"/>
    </source>
</evidence>
<dbReference type="PANTHER" id="PTHR44688">
    <property type="entry name" value="DNA-BINDING TRANSCRIPTIONAL ACTIVATOR DEVR_DOSR"/>
    <property type="match status" value="1"/>
</dbReference>
<dbReference type="InterPro" id="IPR011990">
    <property type="entry name" value="TPR-like_helical_dom_sf"/>
</dbReference>
<dbReference type="InterPro" id="IPR016032">
    <property type="entry name" value="Sig_transdc_resp-reg_C-effctor"/>
</dbReference>
<dbReference type="InterPro" id="IPR000792">
    <property type="entry name" value="Tscrpt_reg_LuxR_C"/>
</dbReference>
<proteinExistence type="predicted"/>
<dbReference type="GO" id="GO:0006355">
    <property type="term" value="P:regulation of DNA-templated transcription"/>
    <property type="evidence" value="ECO:0007669"/>
    <property type="project" value="InterPro"/>
</dbReference>
<feature type="domain" description="HTH luxR-type" evidence="4">
    <location>
        <begin position="714"/>
        <end position="779"/>
    </location>
</feature>
<accession>A0AAE3DJ97</accession>
<dbReference type="InterPro" id="IPR041617">
    <property type="entry name" value="TPR_MalT"/>
</dbReference>
<dbReference type="EMBL" id="JAJEQC010000010">
    <property type="protein sequence ID" value="MCC2137477.1"/>
    <property type="molecule type" value="Genomic_DNA"/>
</dbReference>
<dbReference type="CDD" id="cd06170">
    <property type="entry name" value="LuxR_C_like"/>
    <property type="match status" value="1"/>
</dbReference>
<dbReference type="SUPFAM" id="SSF48452">
    <property type="entry name" value="TPR-like"/>
    <property type="match status" value="1"/>
</dbReference>
<dbReference type="InterPro" id="IPR036388">
    <property type="entry name" value="WH-like_DNA-bd_sf"/>
</dbReference>
<organism evidence="5 6">
    <name type="scientific">Hominenteromicrobium mulieris</name>
    <dbReference type="NCBI Taxonomy" id="2885357"/>
    <lineage>
        <taxon>Bacteria</taxon>
        <taxon>Bacillati</taxon>
        <taxon>Bacillota</taxon>
        <taxon>Clostridia</taxon>
        <taxon>Eubacteriales</taxon>
        <taxon>Oscillospiraceae</taxon>
        <taxon>Hominenteromicrobium</taxon>
    </lineage>
</organism>
<dbReference type="PRINTS" id="PR00038">
    <property type="entry name" value="HTHLUXR"/>
</dbReference>
<sequence length="783" mass="90264">MNEVVIKPSLREQFLQGWAQCRVIFFSAPCGFGKSTAATALLSNHKTCVFSAEDPEFLHEPVPKNVDAIVIDSLPALKDPEDQQTLCAWIRENPELHFVILSRGVLPGWLMPFRFTGLLQLIEARDLLFDRDTVRVFLEKNGCTPTEAEINVIIHDSLGYPLALTALSRLMQNGQPYTPEIVGIVQQEIYHYFEDNIFNRFSMPLRRMLLDIAPFDTFDAELAQMISGDSHINELISIVRHDTTMLLNADAQKYRFWSFFQQFLMWELRQVYTPQEQAAVYSRAGLYYELHEDYEHALECYSRCKDHRRVSEMLIRNAEQHPGVGHYYEMEKYYYAIPKEEILRSPSLMCGMSMLTSLCMDYEASEMWYSALQEYAAPLKKTDTAYKEVRGKLAYLDISLPQRSSKGIAENIGNYFKILTDKSLQTPTFSVTSMLPSLMNGGKDFCSWSKHDELLYKTIREPMEAILGKDGIGFADCALCESKFEKGEDNLPWLMTLVAQLPEIERHGTPDMTFAIIGLMARVQTKQGNAIMALSSLDSLRTEFEEDNKRFLPNIDAMRCRIWLRTGEMEKAEQWYRTSAPQITPRIRTMWRYQYITRAMVEIALGEENAALLTLASLIPFCERCGRVMDRIYIRILTAVCYQRQNNARWQEEWMQALDAAHEYRFVMPIAQFGAAVMPMLTFTGYKKDESFFSLLLQETRRQAVLYPNFLRPMPRLSEPLSPAEMQVLRLLCGNRSNQEIADILGVKVATVKTHVIHILQKLGVKRRGDAKEIAQKLHIIEF</sequence>
<keyword evidence="1" id="KW-0805">Transcription regulation</keyword>
<dbReference type="Proteomes" id="UP001199424">
    <property type="component" value="Unassembled WGS sequence"/>
</dbReference>
<keyword evidence="2" id="KW-0238">DNA-binding</keyword>
<dbReference type="Pfam" id="PF17874">
    <property type="entry name" value="TPR_MalT"/>
    <property type="match status" value="1"/>
</dbReference>
<dbReference type="SMART" id="SM00421">
    <property type="entry name" value="HTH_LUXR"/>
    <property type="match status" value="1"/>
</dbReference>
<dbReference type="PANTHER" id="PTHR44688:SF16">
    <property type="entry name" value="DNA-BINDING TRANSCRIPTIONAL ACTIVATOR DEVR_DOSR"/>
    <property type="match status" value="1"/>
</dbReference>
<dbReference type="Gene3D" id="1.25.40.10">
    <property type="entry name" value="Tetratricopeptide repeat domain"/>
    <property type="match status" value="1"/>
</dbReference>
<keyword evidence="3" id="KW-0804">Transcription</keyword>
<evidence type="ECO:0000313" key="5">
    <source>
        <dbReference type="EMBL" id="MCC2137477.1"/>
    </source>
</evidence>
<dbReference type="GO" id="GO:0003677">
    <property type="term" value="F:DNA binding"/>
    <property type="evidence" value="ECO:0007669"/>
    <property type="project" value="UniProtKB-KW"/>
</dbReference>
<dbReference type="Pfam" id="PF25873">
    <property type="entry name" value="WHD_MalT"/>
    <property type="match status" value="1"/>
</dbReference>
<dbReference type="Pfam" id="PF00196">
    <property type="entry name" value="GerE"/>
    <property type="match status" value="1"/>
</dbReference>
<evidence type="ECO:0000313" key="6">
    <source>
        <dbReference type="Proteomes" id="UP001199424"/>
    </source>
</evidence>
<dbReference type="AlphaFoldDB" id="A0AAE3DJ97"/>
<dbReference type="RefSeq" id="WP_308449703.1">
    <property type="nucleotide sequence ID" value="NZ_JAJEQC010000010.1"/>
</dbReference>